<dbReference type="SUPFAM" id="SSF51735">
    <property type="entry name" value="NAD(P)-binding Rossmann-fold domains"/>
    <property type="match status" value="1"/>
</dbReference>
<dbReference type="Pfam" id="PF01370">
    <property type="entry name" value="Epimerase"/>
    <property type="match status" value="1"/>
</dbReference>
<proteinExistence type="predicted"/>
<evidence type="ECO:0000259" key="1">
    <source>
        <dbReference type="Pfam" id="PF01370"/>
    </source>
</evidence>
<evidence type="ECO:0000313" key="2">
    <source>
        <dbReference type="EMBL" id="MFC5057718.1"/>
    </source>
</evidence>
<dbReference type="InterPro" id="IPR001509">
    <property type="entry name" value="Epimerase_deHydtase"/>
</dbReference>
<gene>
    <name evidence="2" type="ORF">ACFPFM_28735</name>
</gene>
<dbReference type="InterPro" id="IPR036291">
    <property type="entry name" value="NAD(P)-bd_dom_sf"/>
</dbReference>
<keyword evidence="3" id="KW-1185">Reference proteome</keyword>
<protein>
    <submittedName>
        <fullName evidence="2">NAD-dependent epimerase/dehydratase family protein</fullName>
    </submittedName>
</protein>
<name>A0ABV9Y652_9PSEU</name>
<dbReference type="Proteomes" id="UP001595833">
    <property type="component" value="Unassembled WGS sequence"/>
</dbReference>
<dbReference type="EMBL" id="JBHSJB010000028">
    <property type="protein sequence ID" value="MFC5057718.1"/>
    <property type="molecule type" value="Genomic_DNA"/>
</dbReference>
<comment type="caution">
    <text evidence="2">The sequence shown here is derived from an EMBL/GenBank/DDBJ whole genome shotgun (WGS) entry which is preliminary data.</text>
</comment>
<reference evidence="3" key="1">
    <citation type="journal article" date="2019" name="Int. J. Syst. Evol. Microbiol.">
        <title>The Global Catalogue of Microorganisms (GCM) 10K type strain sequencing project: providing services to taxonomists for standard genome sequencing and annotation.</title>
        <authorList>
            <consortium name="The Broad Institute Genomics Platform"/>
            <consortium name="The Broad Institute Genome Sequencing Center for Infectious Disease"/>
            <person name="Wu L."/>
            <person name="Ma J."/>
        </authorList>
    </citation>
    <scope>NUCLEOTIDE SEQUENCE [LARGE SCALE GENOMIC DNA]</scope>
    <source>
        <strain evidence="3">KCTC 12848</strain>
    </source>
</reference>
<evidence type="ECO:0000313" key="3">
    <source>
        <dbReference type="Proteomes" id="UP001595833"/>
    </source>
</evidence>
<feature type="domain" description="NAD-dependent epimerase/dehydratase" evidence="1">
    <location>
        <begin position="3"/>
        <end position="202"/>
    </location>
</feature>
<dbReference type="Gene3D" id="3.40.50.720">
    <property type="entry name" value="NAD(P)-binding Rossmann-like Domain"/>
    <property type="match status" value="1"/>
</dbReference>
<sequence>MTVVVLGAGRGIGREVARQLAEAGREVRAVTRSGGIPEGTQDVRADLLDREATMRAVEGATVVHLTAGVPYPDWSAVLPTVVDNAVAAAEAAGAKIVYADNLYAYGPVAGPLTESTPERPAGPKEELRSALGKRLRRANVPVAIGRSTDYYGPGGVGSLNGELIIKPMARGRGAVWFGPLDVPHAFAFLADTAKAQVVLGDDERADGKVWHTPAAGALTVREFIALTGRVLGNHRKPLRLPRKAVAALGLFDRRLRGATELDHQRSRPWVVDHSAFEATFGPLPATPHDEAIARTARWYRES</sequence>
<dbReference type="RefSeq" id="WP_344036008.1">
    <property type="nucleotide sequence ID" value="NZ_BAAAKE010000004.1"/>
</dbReference>
<accession>A0ABV9Y652</accession>
<organism evidence="2 3">
    <name type="scientific">Saccharothrix xinjiangensis</name>
    <dbReference type="NCBI Taxonomy" id="204798"/>
    <lineage>
        <taxon>Bacteria</taxon>
        <taxon>Bacillati</taxon>
        <taxon>Actinomycetota</taxon>
        <taxon>Actinomycetes</taxon>
        <taxon>Pseudonocardiales</taxon>
        <taxon>Pseudonocardiaceae</taxon>
        <taxon>Saccharothrix</taxon>
    </lineage>
</organism>